<dbReference type="EMBL" id="JANPXH010000818">
    <property type="protein sequence ID" value="MCR6679099.1"/>
    <property type="molecule type" value="Genomic_DNA"/>
</dbReference>
<accession>A0AAW5MZN6</accession>
<name>A0AAW5MZN6_9ESCH</name>
<gene>
    <name evidence="1" type="ORF">NVV43_26825</name>
</gene>
<evidence type="ECO:0000313" key="2">
    <source>
        <dbReference type="Proteomes" id="UP001206878"/>
    </source>
</evidence>
<evidence type="ECO:0000313" key="1">
    <source>
        <dbReference type="EMBL" id="MCR6679099.1"/>
    </source>
</evidence>
<sequence length="75" mass="8469">MLNLPMNYDRPGYLLYQTVHQKPLTVAYISRDDPRTLTERAPVLQHLRHLGPDIIDVDPAQVGLTVLYDLGIGTV</sequence>
<comment type="caution">
    <text evidence="1">The sequence shown here is derived from an EMBL/GenBank/DDBJ whole genome shotgun (WGS) entry which is preliminary data.</text>
</comment>
<protein>
    <submittedName>
        <fullName evidence="1">Uncharacterized protein</fullName>
    </submittedName>
</protein>
<proteinExistence type="predicted"/>
<dbReference type="Proteomes" id="UP001206878">
    <property type="component" value="Unassembled WGS sequence"/>
</dbReference>
<reference evidence="1" key="1">
    <citation type="submission" date="2022-07" db="EMBL/GenBank/DDBJ databases">
        <title>Diversity of ethanolamine utilization by human commensal Escherichia coli.</title>
        <authorList>
            <person name="Jubelin G."/>
        </authorList>
    </citation>
    <scope>NUCLEOTIDE SEQUENCE</scope>
    <source>
        <strain evidence="1">S1</strain>
    </source>
</reference>
<dbReference type="AlphaFoldDB" id="A0AAW5MZN6"/>
<organism evidence="1 2">
    <name type="scientific">Escherichia marmotae</name>
    <dbReference type="NCBI Taxonomy" id="1499973"/>
    <lineage>
        <taxon>Bacteria</taxon>
        <taxon>Pseudomonadati</taxon>
        <taxon>Pseudomonadota</taxon>
        <taxon>Gammaproteobacteria</taxon>
        <taxon>Enterobacterales</taxon>
        <taxon>Enterobacteriaceae</taxon>
        <taxon>Escherichia</taxon>
    </lineage>
</organism>
<feature type="non-terminal residue" evidence="1">
    <location>
        <position position="75"/>
    </location>
</feature>